<dbReference type="EMBL" id="MLCO01000023">
    <property type="protein sequence ID" value="ONG58026.1"/>
    <property type="molecule type" value="Genomic_DNA"/>
</dbReference>
<dbReference type="GO" id="GO:0050660">
    <property type="term" value="F:flavin adenine dinucleotide binding"/>
    <property type="evidence" value="ECO:0007669"/>
    <property type="project" value="TreeGrafter"/>
</dbReference>
<dbReference type="Gene3D" id="3.50.50.60">
    <property type="entry name" value="FAD/NAD(P)-binding domain"/>
    <property type="match status" value="1"/>
</dbReference>
<dbReference type="PRINTS" id="PR00411">
    <property type="entry name" value="PNDRDTASEI"/>
</dbReference>
<dbReference type="InterPro" id="IPR050982">
    <property type="entry name" value="Auxin_biosynth/cation_transpt"/>
</dbReference>
<dbReference type="RefSeq" id="WP_076956029.1">
    <property type="nucleotide sequence ID" value="NZ_MLCO01000023.1"/>
</dbReference>
<dbReference type="PANTHER" id="PTHR43539">
    <property type="entry name" value="FLAVIN-BINDING MONOOXYGENASE-LIKE PROTEIN (AFU_ORTHOLOGUE AFUA_4G09220)"/>
    <property type="match status" value="1"/>
</dbReference>
<name>A0A1V2H6Z4_9PROT</name>
<comment type="caution">
    <text evidence="2">The sequence shown here is derived from an EMBL/GenBank/DDBJ whole genome shotgun (WGS) entry which is preliminary data.</text>
</comment>
<dbReference type="InterPro" id="IPR032710">
    <property type="entry name" value="NTF2-like_dom_sf"/>
</dbReference>
<gene>
    <name evidence="2" type="ORF">BKE38_03660</name>
</gene>
<dbReference type="PANTHER" id="PTHR43539:SF68">
    <property type="entry name" value="FLAVIN-BINDING MONOOXYGENASE-LIKE PROTEIN (AFU_ORTHOLOGUE AFUA_4G09220)"/>
    <property type="match status" value="1"/>
</dbReference>
<dbReference type="OrthoDB" id="9808049at2"/>
<evidence type="ECO:0000256" key="1">
    <source>
        <dbReference type="ARBA" id="ARBA00023002"/>
    </source>
</evidence>
<dbReference type="Pfam" id="PF13738">
    <property type="entry name" value="Pyr_redox_3"/>
    <property type="match status" value="1"/>
</dbReference>
<sequence>MSSAADFLTRLAGHLEAGDATAAAGLFHDESHWRDLLPLTWSIATFDGPAEIAAMLAAGLPAARPRGFALEEGSEKTVDGITEAWFRFETEAAQCRGQFRLKENRAWTLMTAALSLKAYPERIGTRREPGVEHGAFPGRPGWALQRRQRHAALGDSVQPYCLIIGGGQNGLSLAARLAMLDVPTLVVDRHARPGDAWRQRYDSLYLHDTVWANHLPYLPFPPGFPTFIPKDRMGDWLDSYARIMDLDIWNAATAEGAEHDPSRGEWRVQVTREGREVTLRPKQLVIATGLSGAPATPRYPGAESFRGTQMHSSQYRSGAAWRGKRCVVVGSNNSAHDICADLWEQGAEVTMVQRSSTLVIRAESSYRFLSSKLYSEEAVAAGISTEQADFIAASRPYAMLPPMHRAIYAEIRAHDAAFYAALEKVGFMLDFGEDESGHSLKYLRRGSGYYIDVGASQLIIDGAVKLRSNTRPARILPEAVELEDGTILPADLIVYATGFEAMETWVEQLVSPEAARRLGPLWGLGSGTRRDPGPWAGELRNMWKPTRQEGLWIQGGNLAQARFYSRLLAIQIKARMEGIPTPVHDPRALEAVPA</sequence>
<organism evidence="2 3">
    <name type="scientific">Teichococcus deserti</name>
    <dbReference type="NCBI Taxonomy" id="1817963"/>
    <lineage>
        <taxon>Bacteria</taxon>
        <taxon>Pseudomonadati</taxon>
        <taxon>Pseudomonadota</taxon>
        <taxon>Alphaproteobacteria</taxon>
        <taxon>Acetobacterales</taxon>
        <taxon>Roseomonadaceae</taxon>
        <taxon>Roseomonas</taxon>
    </lineage>
</organism>
<dbReference type="GO" id="GO:0004497">
    <property type="term" value="F:monooxygenase activity"/>
    <property type="evidence" value="ECO:0007669"/>
    <property type="project" value="TreeGrafter"/>
</dbReference>
<dbReference type="InterPro" id="IPR036188">
    <property type="entry name" value="FAD/NAD-bd_sf"/>
</dbReference>
<keyword evidence="1" id="KW-0560">Oxidoreductase</keyword>
<protein>
    <submittedName>
        <fullName evidence="2">FAD-dependent oxidoreductase</fullName>
    </submittedName>
</protein>
<dbReference type="SUPFAM" id="SSF54427">
    <property type="entry name" value="NTF2-like"/>
    <property type="match status" value="1"/>
</dbReference>
<dbReference type="AlphaFoldDB" id="A0A1V2H6Z4"/>
<keyword evidence="3" id="KW-1185">Reference proteome</keyword>
<reference evidence="2 3" key="1">
    <citation type="submission" date="2016-10" db="EMBL/GenBank/DDBJ databases">
        <title>Draft Genome sequence of Roseomonas sp. strain M3.</title>
        <authorList>
            <person name="Subhash Y."/>
            <person name="Lee S."/>
        </authorList>
    </citation>
    <scope>NUCLEOTIDE SEQUENCE [LARGE SCALE GENOMIC DNA]</scope>
    <source>
        <strain evidence="2 3">M3</strain>
    </source>
</reference>
<dbReference type="Proteomes" id="UP000188879">
    <property type="component" value="Unassembled WGS sequence"/>
</dbReference>
<proteinExistence type="predicted"/>
<evidence type="ECO:0000313" key="2">
    <source>
        <dbReference type="EMBL" id="ONG58026.1"/>
    </source>
</evidence>
<accession>A0A1V2H6Z4</accession>
<evidence type="ECO:0000313" key="3">
    <source>
        <dbReference type="Proteomes" id="UP000188879"/>
    </source>
</evidence>
<dbReference type="SUPFAM" id="SSF51905">
    <property type="entry name" value="FAD/NAD(P)-binding domain"/>
    <property type="match status" value="2"/>
</dbReference>